<evidence type="ECO:0000256" key="1">
    <source>
        <dbReference type="SAM" id="MobiDB-lite"/>
    </source>
</evidence>
<name>A0A830HJM3_9CHLO</name>
<evidence type="ECO:0000313" key="3">
    <source>
        <dbReference type="Proteomes" id="UP000660262"/>
    </source>
</evidence>
<dbReference type="Proteomes" id="UP000660262">
    <property type="component" value="Unassembled WGS sequence"/>
</dbReference>
<reference evidence="2" key="1">
    <citation type="submission" date="2020-10" db="EMBL/GenBank/DDBJ databases">
        <title>Unveiling of a novel bifunctional photoreceptor, Dualchrome1, isolated from a cosmopolitan green alga.</title>
        <authorList>
            <person name="Suzuki S."/>
            <person name="Kawachi M."/>
        </authorList>
    </citation>
    <scope>NUCLEOTIDE SEQUENCE</scope>
    <source>
        <strain evidence="2">NIES 2893</strain>
    </source>
</reference>
<feature type="compositionally biased region" description="Acidic residues" evidence="1">
    <location>
        <begin position="89"/>
        <end position="98"/>
    </location>
</feature>
<evidence type="ECO:0000313" key="2">
    <source>
        <dbReference type="EMBL" id="GHP07078.1"/>
    </source>
</evidence>
<dbReference type="AlphaFoldDB" id="A0A830HJM3"/>
<gene>
    <name evidence="2" type="ORF">PPROV_000582100</name>
</gene>
<proteinExistence type="predicted"/>
<dbReference type="EMBL" id="BNJQ01000015">
    <property type="protein sequence ID" value="GHP07078.1"/>
    <property type="molecule type" value="Genomic_DNA"/>
</dbReference>
<feature type="region of interest" description="Disordered" evidence="1">
    <location>
        <begin position="110"/>
        <end position="134"/>
    </location>
</feature>
<sequence length="134" mass="14833">MKDRGSDRRDARPLGTCRKPQQHVSPSSSSSSSSSSYGEGLSHLTSLPLRGAAPWPTDSIGIDTRVVILCQQPAPVAVDPTRLMAPDDPWADDDDDVMDESIRDAKQSLDKQLHEARIQAEHESTTRRKDERKK</sequence>
<feature type="region of interest" description="Disordered" evidence="1">
    <location>
        <begin position="1"/>
        <end position="58"/>
    </location>
</feature>
<comment type="caution">
    <text evidence="2">The sequence shown here is derived from an EMBL/GenBank/DDBJ whole genome shotgun (WGS) entry which is preliminary data.</text>
</comment>
<organism evidence="2 3">
    <name type="scientific">Pycnococcus provasolii</name>
    <dbReference type="NCBI Taxonomy" id="41880"/>
    <lineage>
        <taxon>Eukaryota</taxon>
        <taxon>Viridiplantae</taxon>
        <taxon>Chlorophyta</taxon>
        <taxon>Pseudoscourfieldiophyceae</taxon>
        <taxon>Pseudoscourfieldiales</taxon>
        <taxon>Pycnococcaceae</taxon>
        <taxon>Pycnococcus</taxon>
    </lineage>
</organism>
<keyword evidence="3" id="KW-1185">Reference proteome</keyword>
<protein>
    <submittedName>
        <fullName evidence="2">Uncharacterized protein</fullName>
    </submittedName>
</protein>
<feature type="compositionally biased region" description="Basic and acidic residues" evidence="1">
    <location>
        <begin position="1"/>
        <end position="12"/>
    </location>
</feature>
<feature type="compositionally biased region" description="Low complexity" evidence="1">
    <location>
        <begin position="25"/>
        <end position="36"/>
    </location>
</feature>
<accession>A0A830HJM3</accession>
<feature type="region of interest" description="Disordered" evidence="1">
    <location>
        <begin position="79"/>
        <end position="98"/>
    </location>
</feature>